<sequence>MIPTRTIEELTQKNVAVVAQMERASHEVRTRGERLADMIAAAVGSWTFILIQTALLGLWVVLNILAWARHWDPYPFILLNLALSFQSAYAAPILMISQNRQAKLSERRNHLDLQINMLAEQETTEILHLLRRLCERSGMDVNGSGGACFEEETRHDRIIEQIENEIEKPIAEAVERAVEKVAVEIAEPPE</sequence>
<evidence type="ECO:0008006" key="4">
    <source>
        <dbReference type="Google" id="ProtNLM"/>
    </source>
</evidence>
<dbReference type="PANTHER" id="PTHR41386">
    <property type="entry name" value="INTEGRAL MEMBRANE PROTEIN-RELATED"/>
    <property type="match status" value="1"/>
</dbReference>
<dbReference type="RefSeq" id="WP_076347495.1">
    <property type="nucleotide sequence ID" value="NZ_CP019082.1"/>
</dbReference>
<keyword evidence="1" id="KW-0812">Transmembrane</keyword>
<organism evidence="2 3">
    <name type="scientific">Paludisphaera borealis</name>
    <dbReference type="NCBI Taxonomy" id="1387353"/>
    <lineage>
        <taxon>Bacteria</taxon>
        <taxon>Pseudomonadati</taxon>
        <taxon>Planctomycetota</taxon>
        <taxon>Planctomycetia</taxon>
        <taxon>Isosphaerales</taxon>
        <taxon>Isosphaeraceae</taxon>
        <taxon>Paludisphaera</taxon>
    </lineage>
</organism>
<evidence type="ECO:0000313" key="3">
    <source>
        <dbReference type="Proteomes" id="UP000186309"/>
    </source>
</evidence>
<dbReference type="Pfam" id="PF06210">
    <property type="entry name" value="DUF1003"/>
    <property type="match status" value="1"/>
</dbReference>
<keyword evidence="3" id="KW-1185">Reference proteome</keyword>
<dbReference type="EMBL" id="CP019082">
    <property type="protein sequence ID" value="APW61836.1"/>
    <property type="molecule type" value="Genomic_DNA"/>
</dbReference>
<dbReference type="PANTHER" id="PTHR41386:SF1">
    <property type="entry name" value="MEMBRANE PROTEIN"/>
    <property type="match status" value="1"/>
</dbReference>
<feature type="transmembrane region" description="Helical" evidence="1">
    <location>
        <begin position="74"/>
        <end position="97"/>
    </location>
</feature>
<dbReference type="Proteomes" id="UP000186309">
    <property type="component" value="Chromosome"/>
</dbReference>
<dbReference type="AlphaFoldDB" id="A0A1U7CSG6"/>
<dbReference type="InterPro" id="IPR010406">
    <property type="entry name" value="DUF1003"/>
</dbReference>
<keyword evidence="1" id="KW-0472">Membrane</keyword>
<keyword evidence="1" id="KW-1133">Transmembrane helix</keyword>
<protein>
    <recommendedName>
        <fullName evidence="4">DUF1003 domain-containing protein</fullName>
    </recommendedName>
</protein>
<name>A0A1U7CSG6_9BACT</name>
<proteinExistence type="predicted"/>
<dbReference type="KEGG" id="pbor:BSF38_03365"/>
<gene>
    <name evidence="2" type="ORF">BSF38_03365</name>
</gene>
<evidence type="ECO:0000313" key="2">
    <source>
        <dbReference type="EMBL" id="APW61836.1"/>
    </source>
</evidence>
<evidence type="ECO:0000256" key="1">
    <source>
        <dbReference type="SAM" id="Phobius"/>
    </source>
</evidence>
<accession>A0A1U7CSG6</accession>
<feature type="transmembrane region" description="Helical" evidence="1">
    <location>
        <begin position="39"/>
        <end position="62"/>
    </location>
</feature>
<reference evidence="3" key="1">
    <citation type="submission" date="2016-12" db="EMBL/GenBank/DDBJ databases">
        <title>Comparative genomics of four Isosphaeraceae planctomycetes: a common pool of plasmids and glycoside hydrolase genes.</title>
        <authorList>
            <person name="Ivanova A."/>
        </authorList>
    </citation>
    <scope>NUCLEOTIDE SEQUENCE [LARGE SCALE GENOMIC DNA]</scope>
    <source>
        <strain evidence="3">PX4</strain>
    </source>
</reference>
<dbReference type="OrthoDB" id="9795736at2"/>